<name>A0A9X3YI61_9GAMM</name>
<dbReference type="EMBL" id="JAOVZO020000001">
    <property type="protein sequence ID" value="MDC8011273.1"/>
    <property type="molecule type" value="Genomic_DNA"/>
</dbReference>
<evidence type="ECO:0000313" key="2">
    <source>
        <dbReference type="EMBL" id="MDC8011273.1"/>
    </source>
</evidence>
<comment type="caution">
    <text evidence="2">The sequence shown here is derived from an EMBL/GenBank/DDBJ whole genome shotgun (WGS) entry which is preliminary data.</text>
</comment>
<dbReference type="SUPFAM" id="SSF54913">
    <property type="entry name" value="GlnB-like"/>
    <property type="match status" value="1"/>
</dbReference>
<dbReference type="InterPro" id="IPR018551">
    <property type="entry name" value="DUF2007"/>
</dbReference>
<dbReference type="Proteomes" id="UP001139971">
    <property type="component" value="Unassembled WGS sequence"/>
</dbReference>
<dbReference type="InterPro" id="IPR011322">
    <property type="entry name" value="N-reg_PII-like_a/b"/>
</dbReference>
<keyword evidence="3" id="KW-1185">Reference proteome</keyword>
<dbReference type="Gene3D" id="3.30.70.790">
    <property type="entry name" value="UreE, C-terminal domain"/>
    <property type="match status" value="1"/>
</dbReference>
<feature type="domain" description="DUF2007" evidence="1">
    <location>
        <begin position="1"/>
        <end position="66"/>
    </location>
</feature>
<accession>A0A9X3YI61</accession>
<dbReference type="RefSeq" id="WP_263543705.1">
    <property type="nucleotide sequence ID" value="NZ_JAOVZO020000001.1"/>
</dbReference>
<reference evidence="2" key="1">
    <citation type="submission" date="2023-02" db="EMBL/GenBank/DDBJ databases">
        <title>Tahibacter soli sp. nov. isolated from soil.</title>
        <authorList>
            <person name="Baek J.H."/>
            <person name="Lee J.K."/>
            <person name="Choi D.G."/>
            <person name="Jeon C.O."/>
        </authorList>
    </citation>
    <scope>NUCLEOTIDE SEQUENCE</scope>
    <source>
        <strain evidence="2">BL</strain>
    </source>
</reference>
<evidence type="ECO:0000259" key="1">
    <source>
        <dbReference type="Pfam" id="PF09413"/>
    </source>
</evidence>
<proteinExistence type="predicted"/>
<dbReference type="AlphaFoldDB" id="A0A9X3YI61"/>
<gene>
    <name evidence="2" type="ORF">OD750_001795</name>
</gene>
<sequence>MRIVYQAENIVDAHLVKNALEGAGIRAFVAGEYLTGGAGLLPAMDLVAVMVDDADIETAGPIVADIDAALRENRANPNAFDALPDPA</sequence>
<organism evidence="2 3">
    <name type="scientific">Tahibacter soli</name>
    <dbReference type="NCBI Taxonomy" id="2983605"/>
    <lineage>
        <taxon>Bacteria</taxon>
        <taxon>Pseudomonadati</taxon>
        <taxon>Pseudomonadota</taxon>
        <taxon>Gammaproteobacteria</taxon>
        <taxon>Lysobacterales</taxon>
        <taxon>Rhodanobacteraceae</taxon>
        <taxon>Tahibacter</taxon>
    </lineage>
</organism>
<protein>
    <submittedName>
        <fullName evidence="2">DUF2007 domain-containing protein</fullName>
    </submittedName>
</protein>
<dbReference type="Pfam" id="PF09413">
    <property type="entry name" value="DUF2007"/>
    <property type="match status" value="1"/>
</dbReference>
<evidence type="ECO:0000313" key="3">
    <source>
        <dbReference type="Proteomes" id="UP001139971"/>
    </source>
</evidence>